<protein>
    <submittedName>
        <fullName evidence="1">Uncharacterized protein</fullName>
    </submittedName>
</protein>
<sequence length="78" mass="8629">MSPQTPSESIKYPKKTAGVNQTEKYVPEIFAVENVSWRPASANLPDKYRSVSAKTSFFGTVLLENGGKIYNPGNIYSK</sequence>
<accession>A0ABU2D5Z8</accession>
<name>A0ABU2D5Z8_9EURY</name>
<evidence type="ECO:0000313" key="1">
    <source>
        <dbReference type="EMBL" id="MDR7667302.1"/>
    </source>
</evidence>
<dbReference type="RefSeq" id="WP_310577330.1">
    <property type="nucleotide sequence ID" value="NZ_JAVKPK010000129.1"/>
</dbReference>
<dbReference type="EMBL" id="JAVKPK010000129">
    <property type="protein sequence ID" value="MDR7667302.1"/>
    <property type="molecule type" value="Genomic_DNA"/>
</dbReference>
<evidence type="ECO:0000313" key="2">
    <source>
        <dbReference type="Proteomes" id="UP001246244"/>
    </source>
</evidence>
<comment type="caution">
    <text evidence="1">The sequence shown here is derived from an EMBL/GenBank/DDBJ whole genome shotgun (WGS) entry which is preliminary data.</text>
</comment>
<organism evidence="1 2">
    <name type="scientific">Methanosarcina baikalica</name>
    <dbReference type="NCBI Taxonomy" id="3073890"/>
    <lineage>
        <taxon>Archaea</taxon>
        <taxon>Methanobacteriati</taxon>
        <taxon>Methanobacteriota</taxon>
        <taxon>Stenosarchaea group</taxon>
        <taxon>Methanomicrobia</taxon>
        <taxon>Methanosarcinales</taxon>
        <taxon>Methanosarcinaceae</taxon>
        <taxon>Methanosarcina</taxon>
    </lineage>
</organism>
<reference evidence="2" key="1">
    <citation type="submission" date="2023-07" db="EMBL/GenBank/DDBJ databases">
        <title>Whole-genome sequencing of a new Methanosarcina sp. Z-7115.</title>
        <authorList>
            <person name="Zhilina T.N."/>
            <person name="Merkel A.Y."/>
        </authorList>
    </citation>
    <scope>NUCLEOTIDE SEQUENCE [LARGE SCALE GENOMIC DNA]</scope>
    <source>
        <strain evidence="2">Z-7115</strain>
    </source>
</reference>
<keyword evidence="2" id="KW-1185">Reference proteome</keyword>
<dbReference type="Proteomes" id="UP001246244">
    <property type="component" value="Unassembled WGS sequence"/>
</dbReference>
<proteinExistence type="predicted"/>
<gene>
    <name evidence="1" type="ORF">RG963_16285</name>
</gene>